<dbReference type="CDD" id="cd04301">
    <property type="entry name" value="NAT_SF"/>
    <property type="match status" value="1"/>
</dbReference>
<evidence type="ECO:0000259" key="4">
    <source>
        <dbReference type="PROSITE" id="PS51186"/>
    </source>
</evidence>
<dbReference type="SUPFAM" id="SSF55729">
    <property type="entry name" value="Acyl-CoA N-acyltransferases (Nat)"/>
    <property type="match status" value="1"/>
</dbReference>
<evidence type="ECO:0000256" key="1">
    <source>
        <dbReference type="ARBA" id="ARBA00022598"/>
    </source>
</evidence>
<dbReference type="KEGG" id="msv:Mesil_0615"/>
<dbReference type="Gene3D" id="3.40.50.261">
    <property type="entry name" value="Succinyl-CoA synthetase domains"/>
    <property type="match status" value="2"/>
</dbReference>
<dbReference type="PANTHER" id="PTHR43334:SF1">
    <property type="entry name" value="3-HYDROXYPROPIONATE--COA LIGASE [ADP-FORMING]"/>
    <property type="match status" value="1"/>
</dbReference>
<dbReference type="InterPro" id="IPR003781">
    <property type="entry name" value="CoA-bd"/>
</dbReference>
<keyword evidence="6" id="KW-1185">Reference proteome</keyword>
<dbReference type="InterPro" id="IPR016102">
    <property type="entry name" value="Succinyl-CoA_synth-like"/>
</dbReference>
<accession>D7BAL4</accession>
<dbReference type="Proteomes" id="UP000001916">
    <property type="component" value="Chromosome"/>
</dbReference>
<dbReference type="AlphaFoldDB" id="D7BAL4"/>
<evidence type="ECO:0000313" key="5">
    <source>
        <dbReference type="EMBL" id="ADH62536.1"/>
    </source>
</evidence>
<name>D7BAL4_ALLS1</name>
<dbReference type="GO" id="GO:0016747">
    <property type="term" value="F:acyltransferase activity, transferring groups other than amino-acyl groups"/>
    <property type="evidence" value="ECO:0007669"/>
    <property type="project" value="InterPro"/>
</dbReference>
<evidence type="ECO:0000256" key="3">
    <source>
        <dbReference type="ARBA" id="ARBA00022840"/>
    </source>
</evidence>
<reference evidence="5 6" key="1">
    <citation type="journal article" date="2010" name="Stand. Genomic Sci.">
        <title>Complete genome sequence of Meiothermus silvanus type strain (VI-R2).</title>
        <authorList>
            <person name="Sikorski J."/>
            <person name="Tindall B.J."/>
            <person name="Lowry S."/>
            <person name="Lucas S."/>
            <person name="Nolan M."/>
            <person name="Copeland A."/>
            <person name="Glavina Del Rio T."/>
            <person name="Tice H."/>
            <person name="Cheng J.F."/>
            <person name="Han C."/>
            <person name="Pitluck S."/>
            <person name="Liolios K."/>
            <person name="Ivanova N."/>
            <person name="Mavromatis K."/>
            <person name="Mikhailova N."/>
            <person name="Pati A."/>
            <person name="Goodwin L."/>
            <person name="Chen A."/>
            <person name="Palaniappan K."/>
            <person name="Land M."/>
            <person name="Hauser L."/>
            <person name="Chang Y.J."/>
            <person name="Jeffries C.D."/>
            <person name="Rohde M."/>
            <person name="Goker M."/>
            <person name="Woyke T."/>
            <person name="Bristow J."/>
            <person name="Eisen J.A."/>
            <person name="Markowitz V."/>
            <person name="Hugenholtz P."/>
            <person name="Kyrpides N.C."/>
            <person name="Klenk H.P."/>
            <person name="Lapidus A."/>
        </authorList>
    </citation>
    <scope>NUCLEOTIDE SEQUENCE [LARGE SCALE GENOMIC DNA]</scope>
    <source>
        <strain evidence="6">ATCC 700542 / DSM 9946 / VI-R2</strain>
    </source>
</reference>
<dbReference type="EMBL" id="CP002042">
    <property type="protein sequence ID" value="ADH62536.1"/>
    <property type="molecule type" value="Genomic_DNA"/>
</dbReference>
<dbReference type="Gene3D" id="3.30.470.20">
    <property type="entry name" value="ATP-grasp fold, B domain"/>
    <property type="match status" value="1"/>
</dbReference>
<dbReference type="Pfam" id="PF00583">
    <property type="entry name" value="Acetyltransf_1"/>
    <property type="match status" value="1"/>
</dbReference>
<dbReference type="GO" id="GO:0016874">
    <property type="term" value="F:ligase activity"/>
    <property type="evidence" value="ECO:0007669"/>
    <property type="project" value="UniProtKB-KW"/>
</dbReference>
<dbReference type="InterPro" id="IPR051538">
    <property type="entry name" value="Acyl-CoA_Synth/Transferase"/>
</dbReference>
<dbReference type="InterPro" id="IPR016181">
    <property type="entry name" value="Acyl_CoA_acyltransferase"/>
</dbReference>
<dbReference type="SMART" id="SM00881">
    <property type="entry name" value="CoA_binding"/>
    <property type="match status" value="1"/>
</dbReference>
<dbReference type="STRING" id="526227.Mesil_0615"/>
<sequence length="775" mass="83308">MPERYYPAPLPQYGLERGPILLKDGRTAFLRPATPADRPLLVELLSRLSPQARSFRFFSEVSPEAGADLLLKQTPGEDKVALLVLFGEPERVIAIGEYVQEGPGADSAEVAFLVDDWFQGKGLGTLLLERLALIAARRGIRRFHAFTLAENHQMLEVFRSSGFNIKTESDSGEVEVEFEIEPNATVVERFELRERIATIASLQPFFRPRGVAVVGASRDPQSVGYRVLENLVSNRFAGPVYPVNPAASQVTAGSAQANGEVLVVGSILAYPSVKAIPGPVDLAVITVPPDQVIAAAESCGQRGVRALVVVTVGLCAGQIKSLGEVCRSYGMRLVGPGSLGLVHTHPEVRLAAGLAGMPPRGRLALSSQSGALGLAVLEYAREMGLGISSFVSLGAKADVSSNDLIQFWEDDPETGVILLYIENFGNPRRFARLARRVGRQKPILVVRPGRDPRVEALFQQTGVIRADSLEEVFDTAALLTFQPLPAGPRVALVSNASGPGTLALEALRSGGLEATHFDLGSTATPSQYRETIAQLLADPAYDAVMVLFVPMGFAPTEDVAAALAEARRGETSKTLLACFMTGGRPRVFAGEERVPVYRFPESAARALSLVVQYARWRREPPGEIPDFQPQEELARELVRRAGKGPLEPEATRSLLAAFGIALHGPATSGPPPLAPLHLKISVQHDSLFGPVLALELVGLPLGSQLLATRITPLTDKDALAMLQVLQDHADLSALQELLLRISRLVEELPEVSEISLSLWAGSEGYRLEGAEILLA</sequence>
<dbReference type="eggNOG" id="COG1042">
    <property type="taxonomic scope" value="Bacteria"/>
</dbReference>
<evidence type="ECO:0000313" key="6">
    <source>
        <dbReference type="Proteomes" id="UP000001916"/>
    </source>
</evidence>
<proteinExistence type="predicted"/>
<feature type="domain" description="N-acetyltransferase" evidence="4">
    <location>
        <begin position="28"/>
        <end position="193"/>
    </location>
</feature>
<dbReference type="Gene3D" id="3.40.50.720">
    <property type="entry name" value="NAD(P)-binding Rossmann-like Domain"/>
    <property type="match status" value="1"/>
</dbReference>
<dbReference type="RefSeq" id="WP_013157128.1">
    <property type="nucleotide sequence ID" value="NC_014212.1"/>
</dbReference>
<dbReference type="PROSITE" id="PS51186">
    <property type="entry name" value="GNAT"/>
    <property type="match status" value="1"/>
</dbReference>
<evidence type="ECO:0000256" key="2">
    <source>
        <dbReference type="ARBA" id="ARBA00022741"/>
    </source>
</evidence>
<gene>
    <name evidence="5" type="ordered locus">Mesil_0615</name>
</gene>
<protein>
    <submittedName>
        <fullName evidence="5">GCN5-related N-acetyltransferase</fullName>
    </submittedName>
</protein>
<keyword evidence="3" id="KW-0067">ATP-binding</keyword>
<organism evidence="5 6">
    <name type="scientific">Allomeiothermus silvanus (strain ATCC 700542 / DSM 9946 / NBRC 106475 / NCIMB 13440 / VI-R2)</name>
    <name type="common">Thermus silvanus</name>
    <dbReference type="NCBI Taxonomy" id="526227"/>
    <lineage>
        <taxon>Bacteria</taxon>
        <taxon>Thermotogati</taxon>
        <taxon>Deinococcota</taxon>
        <taxon>Deinococci</taxon>
        <taxon>Thermales</taxon>
        <taxon>Thermaceae</taxon>
        <taxon>Allomeiothermus</taxon>
    </lineage>
</organism>
<dbReference type="HOGENOM" id="CLU_007415_3_0_0"/>
<dbReference type="PANTHER" id="PTHR43334">
    <property type="entry name" value="ACETATE--COA LIGASE [ADP-FORMING]"/>
    <property type="match status" value="1"/>
</dbReference>
<dbReference type="InterPro" id="IPR032875">
    <property type="entry name" value="Succ_CoA_lig_flav_dom"/>
</dbReference>
<dbReference type="SUPFAM" id="SSF51735">
    <property type="entry name" value="NAD(P)-binding Rossmann-fold domains"/>
    <property type="match status" value="1"/>
</dbReference>
<dbReference type="Pfam" id="PF13380">
    <property type="entry name" value="CoA_binding_2"/>
    <property type="match status" value="1"/>
</dbReference>
<keyword evidence="1" id="KW-0436">Ligase</keyword>
<dbReference type="Pfam" id="PF13607">
    <property type="entry name" value="Succ_CoA_lig"/>
    <property type="match status" value="1"/>
</dbReference>
<dbReference type="InterPro" id="IPR000182">
    <property type="entry name" value="GNAT_dom"/>
</dbReference>
<dbReference type="InterPro" id="IPR036291">
    <property type="entry name" value="NAD(P)-bd_dom_sf"/>
</dbReference>
<dbReference type="eggNOG" id="COG1247">
    <property type="taxonomic scope" value="Bacteria"/>
</dbReference>
<dbReference type="Gene3D" id="3.40.630.30">
    <property type="match status" value="1"/>
</dbReference>
<keyword evidence="2" id="KW-0547">Nucleotide-binding</keyword>
<dbReference type="OrthoDB" id="9807426at2"/>
<dbReference type="SUPFAM" id="SSF52210">
    <property type="entry name" value="Succinyl-CoA synthetase domains"/>
    <property type="match status" value="2"/>
</dbReference>
<dbReference type="GO" id="GO:0005524">
    <property type="term" value="F:ATP binding"/>
    <property type="evidence" value="ECO:0007669"/>
    <property type="project" value="UniProtKB-KW"/>
</dbReference>